<dbReference type="InterPro" id="IPR000160">
    <property type="entry name" value="GGDEF_dom"/>
</dbReference>
<dbReference type="InterPro" id="IPR029016">
    <property type="entry name" value="GAF-like_dom_sf"/>
</dbReference>
<evidence type="ECO:0000313" key="3">
    <source>
        <dbReference type="EMBL" id="MDQ0161048.1"/>
    </source>
</evidence>
<comment type="caution">
    <text evidence="3">The sequence shown here is derived from an EMBL/GenBank/DDBJ whole genome shotgun (WGS) entry which is preliminary data.</text>
</comment>
<dbReference type="EMBL" id="JAUSTR010000001">
    <property type="protein sequence ID" value="MDQ0161048.1"/>
    <property type="molecule type" value="Genomic_DNA"/>
</dbReference>
<dbReference type="RefSeq" id="WP_419150972.1">
    <property type="nucleotide sequence ID" value="NZ_JAUSTR010000001.1"/>
</dbReference>
<organism evidence="3 4">
    <name type="scientific">Aeribacillus alveayuensis</name>
    <dbReference type="NCBI Taxonomy" id="279215"/>
    <lineage>
        <taxon>Bacteria</taxon>
        <taxon>Bacillati</taxon>
        <taxon>Bacillota</taxon>
        <taxon>Bacilli</taxon>
        <taxon>Bacillales</taxon>
        <taxon>Bacillaceae</taxon>
        <taxon>Aeribacillus</taxon>
    </lineage>
</organism>
<dbReference type="InterPro" id="IPR029787">
    <property type="entry name" value="Nucleotide_cyclase"/>
</dbReference>
<dbReference type="Pfam" id="PF00990">
    <property type="entry name" value="GGDEF"/>
    <property type="match status" value="1"/>
</dbReference>
<feature type="domain" description="GGDEF" evidence="2">
    <location>
        <begin position="473"/>
        <end position="601"/>
    </location>
</feature>
<sequence>MSENCKLTILKGLFFDYFTSNEKIKNYHEFVYSFLSILKQELQLEKAMVWKRITKHTYTLQYSTEHNFQNRTSRHVFPPQPFMMNKDQKRAYLINDQSQSGSTVIELHGIQAIMEYSSEWGEKLSRICFSFLESGWELYLQYVQKSRFKKLFILTEKLHSSMDKDQVLKQLCEFLKDVFPDLTFHLFLSHDYELDHKLPVKGLEQELNSNQEAMAAFISGTMQQKKVGKRKYYYAPIIGVQGVYGIIQLIAPAFDHIIDEDLMFLELASKAGGKALENAKLYEQTKRLVNDLQLINETTHKINKELRISETMKYMIKQMTKSFSSDEAAFVSLKDDGELSILPGSTKFFHTPSSKVYIHFIEQKICEEKDGIFIGDISNYIKTELPYQSLMAVPMVESENIIGFAVVLHKNPYAFSFDMYKLMQSLIYHSTLAFINAMLREELEMLVITDQLTKLYSRKYLDEAIQESIQQDQKGVFILVDIDNFKQINDTYGHQVGDEILRQVANIIKSNIRKGDIASRWGGEELAIYLPRADMETGLRVAERLVKSVEKSTNPKATISCGVSYWNFKRKISASQLFKRADDALYLAKNQGKNRVISELEL</sequence>
<keyword evidence="1" id="KW-0472">Membrane</keyword>
<dbReference type="InterPro" id="IPR050469">
    <property type="entry name" value="Diguanylate_Cyclase"/>
</dbReference>
<dbReference type="PANTHER" id="PTHR45138">
    <property type="entry name" value="REGULATORY COMPONENTS OF SENSORY TRANSDUCTION SYSTEM"/>
    <property type="match status" value="1"/>
</dbReference>
<keyword evidence="1" id="KW-0812">Transmembrane</keyword>
<dbReference type="SUPFAM" id="SSF55781">
    <property type="entry name" value="GAF domain-like"/>
    <property type="match status" value="2"/>
</dbReference>
<accession>A0ABT9VJA5</accession>
<proteinExistence type="predicted"/>
<reference evidence="3 4" key="1">
    <citation type="submission" date="2023-07" db="EMBL/GenBank/DDBJ databases">
        <title>Genomic Encyclopedia of Type Strains, Phase IV (KMG-IV): sequencing the most valuable type-strain genomes for metagenomic binning, comparative biology and taxonomic classification.</title>
        <authorList>
            <person name="Goeker M."/>
        </authorList>
    </citation>
    <scope>NUCLEOTIDE SEQUENCE [LARGE SCALE GENOMIC DNA]</scope>
    <source>
        <strain evidence="3 4">DSM 19092</strain>
    </source>
</reference>
<protein>
    <submittedName>
        <fullName evidence="3">Diguanylate cyclase (GGDEF)-like protein</fullName>
    </submittedName>
</protein>
<dbReference type="PROSITE" id="PS50887">
    <property type="entry name" value="GGDEF"/>
    <property type="match status" value="1"/>
</dbReference>
<name>A0ABT9VJA5_9BACI</name>
<evidence type="ECO:0000256" key="1">
    <source>
        <dbReference type="SAM" id="Phobius"/>
    </source>
</evidence>
<gene>
    <name evidence="3" type="ORF">J2S06_000118</name>
</gene>
<dbReference type="Proteomes" id="UP001225646">
    <property type="component" value="Unassembled WGS sequence"/>
</dbReference>
<dbReference type="SMART" id="SM00267">
    <property type="entry name" value="GGDEF"/>
    <property type="match status" value="1"/>
</dbReference>
<dbReference type="SUPFAM" id="SSF55073">
    <property type="entry name" value="Nucleotide cyclase"/>
    <property type="match status" value="1"/>
</dbReference>
<dbReference type="Gene3D" id="3.30.450.40">
    <property type="match status" value="2"/>
</dbReference>
<dbReference type="CDD" id="cd01949">
    <property type="entry name" value="GGDEF"/>
    <property type="match status" value="1"/>
</dbReference>
<evidence type="ECO:0000313" key="4">
    <source>
        <dbReference type="Proteomes" id="UP001225646"/>
    </source>
</evidence>
<dbReference type="Gene3D" id="3.30.70.270">
    <property type="match status" value="1"/>
</dbReference>
<keyword evidence="1" id="KW-1133">Transmembrane helix</keyword>
<dbReference type="InterPro" id="IPR043128">
    <property type="entry name" value="Rev_trsase/Diguanyl_cyclase"/>
</dbReference>
<dbReference type="PANTHER" id="PTHR45138:SF9">
    <property type="entry name" value="DIGUANYLATE CYCLASE DGCM-RELATED"/>
    <property type="match status" value="1"/>
</dbReference>
<dbReference type="NCBIfam" id="TIGR00254">
    <property type="entry name" value="GGDEF"/>
    <property type="match status" value="1"/>
</dbReference>
<feature type="transmembrane region" description="Helical" evidence="1">
    <location>
        <begin position="232"/>
        <end position="254"/>
    </location>
</feature>
<keyword evidence="4" id="KW-1185">Reference proteome</keyword>
<evidence type="ECO:0000259" key="2">
    <source>
        <dbReference type="PROSITE" id="PS50887"/>
    </source>
</evidence>